<accession>A0AAD3GZE9</accession>
<proteinExistence type="predicted"/>
<name>A0AAD3GZE9_9STRA</name>
<gene>
    <name evidence="2" type="ORF">CTEN210_00937</name>
</gene>
<dbReference type="Proteomes" id="UP001054902">
    <property type="component" value="Unassembled WGS sequence"/>
</dbReference>
<evidence type="ECO:0000256" key="1">
    <source>
        <dbReference type="SAM" id="MobiDB-lite"/>
    </source>
</evidence>
<evidence type="ECO:0000313" key="3">
    <source>
        <dbReference type="Proteomes" id="UP001054902"/>
    </source>
</evidence>
<protein>
    <submittedName>
        <fullName evidence="2">Uncharacterized protein</fullName>
    </submittedName>
</protein>
<organism evidence="2 3">
    <name type="scientific">Chaetoceros tenuissimus</name>
    <dbReference type="NCBI Taxonomy" id="426638"/>
    <lineage>
        <taxon>Eukaryota</taxon>
        <taxon>Sar</taxon>
        <taxon>Stramenopiles</taxon>
        <taxon>Ochrophyta</taxon>
        <taxon>Bacillariophyta</taxon>
        <taxon>Coscinodiscophyceae</taxon>
        <taxon>Chaetocerotophycidae</taxon>
        <taxon>Chaetocerotales</taxon>
        <taxon>Chaetocerotaceae</taxon>
        <taxon>Chaetoceros</taxon>
    </lineage>
</organism>
<comment type="caution">
    <text evidence="2">The sequence shown here is derived from an EMBL/GenBank/DDBJ whole genome shotgun (WGS) entry which is preliminary data.</text>
</comment>
<sequence length="210" mass="25340">MIKSIEHHSKIHGVNLEELFQDKVLSNESCFWSLLQSQTDRLHYYYYDREHKVRRDMKDLAVASAQVNVTEIRDDVTWLIDFINHNAILFSSAVRKFDSYHELNTYDDEKNYFDETYSFMDGHRLQKVLDALDIYEFEDRQKNKSNSRKDNAKRTRGSKKKRRFSVTKELIVIKRHNSRSTQLVDEKERRNCLQMFKSFKSREILKRSQE</sequence>
<evidence type="ECO:0000313" key="2">
    <source>
        <dbReference type="EMBL" id="GFH44463.1"/>
    </source>
</evidence>
<dbReference type="AlphaFoldDB" id="A0AAD3GZE9"/>
<feature type="compositionally biased region" description="Basic and acidic residues" evidence="1">
    <location>
        <begin position="142"/>
        <end position="153"/>
    </location>
</feature>
<dbReference type="EMBL" id="BLLK01000019">
    <property type="protein sequence ID" value="GFH44463.1"/>
    <property type="molecule type" value="Genomic_DNA"/>
</dbReference>
<reference evidence="2 3" key="1">
    <citation type="journal article" date="2021" name="Sci. Rep.">
        <title>The genome of the diatom Chaetoceros tenuissimus carries an ancient integrated fragment of an extant virus.</title>
        <authorList>
            <person name="Hongo Y."/>
            <person name="Kimura K."/>
            <person name="Takaki Y."/>
            <person name="Yoshida Y."/>
            <person name="Baba S."/>
            <person name="Kobayashi G."/>
            <person name="Nagasaki K."/>
            <person name="Hano T."/>
            <person name="Tomaru Y."/>
        </authorList>
    </citation>
    <scope>NUCLEOTIDE SEQUENCE [LARGE SCALE GENOMIC DNA]</scope>
    <source>
        <strain evidence="2 3">NIES-3715</strain>
    </source>
</reference>
<keyword evidence="3" id="KW-1185">Reference proteome</keyword>
<feature type="compositionally biased region" description="Basic residues" evidence="1">
    <location>
        <begin position="154"/>
        <end position="163"/>
    </location>
</feature>
<feature type="region of interest" description="Disordered" evidence="1">
    <location>
        <begin position="142"/>
        <end position="163"/>
    </location>
</feature>